<gene>
    <name evidence="1" type="primary">Bm1494</name>
    <name evidence="1" type="ORF">BM_Bm1494</name>
</gene>
<organism evidence="1">
    <name type="scientific">Brugia malayi</name>
    <name type="common">Filarial nematode worm</name>
    <dbReference type="NCBI Taxonomy" id="6279"/>
    <lineage>
        <taxon>Eukaryota</taxon>
        <taxon>Metazoa</taxon>
        <taxon>Ecdysozoa</taxon>
        <taxon>Nematoda</taxon>
        <taxon>Chromadorea</taxon>
        <taxon>Rhabditida</taxon>
        <taxon>Spirurina</taxon>
        <taxon>Spiruromorpha</taxon>
        <taxon>Filarioidea</taxon>
        <taxon>Onchocercidae</taxon>
        <taxon>Brugia</taxon>
    </lineage>
</organism>
<evidence type="ECO:0000313" key="1">
    <source>
        <dbReference type="EMBL" id="CDQ00352.1"/>
    </source>
</evidence>
<accession>A0A1I9G270</accession>
<proteinExistence type="predicted"/>
<dbReference type="EMBL" id="LN857014">
    <property type="protein sequence ID" value="CDQ00352.1"/>
    <property type="molecule type" value="Genomic_DNA"/>
</dbReference>
<protein>
    <submittedName>
        <fullName evidence="1">Bm1494</fullName>
    </submittedName>
</protein>
<name>A0A1I9G270_BRUMA</name>
<reference evidence="1" key="2">
    <citation type="submission" date="2012-12" db="EMBL/GenBank/DDBJ databases">
        <authorList>
            <consortium name="WormBase Consortium"/>
            <person name="Ghedin E."/>
            <person name="Paulini M."/>
        </authorList>
    </citation>
    <scope>NUCLEOTIDE SEQUENCE</scope>
    <source>
        <strain evidence="1">FR3</strain>
    </source>
</reference>
<sequence>MCHHPIHRLILTKQFLHISFHITLRESYHHAYNAQKLNKAYKLKKTQRMDENPRSTF</sequence>
<reference evidence="1" key="1">
    <citation type="journal article" date="2007" name="Science">
        <title>Draft genome of the filarial nematode parasite Brugia malayi.</title>
        <authorList>
            <person name="Ghedin E."/>
            <person name="Wang S."/>
            <person name="Spiro D."/>
            <person name="Caler E."/>
            <person name="Zhao Q."/>
            <person name="Crabtree J."/>
            <person name="Allen J.E."/>
            <person name="Delcher A.L."/>
            <person name="Guiliano D.B."/>
            <person name="Miranda-Saavedra D."/>
            <person name="Angiuoli S.V."/>
            <person name="Creasy T."/>
            <person name="Amedeo P."/>
            <person name="Haas B."/>
            <person name="El-Sayed N.M."/>
            <person name="Wortman J.R."/>
            <person name="Feldblyum T."/>
            <person name="Tallon L."/>
            <person name="Schatz M."/>
            <person name="Shumway M."/>
            <person name="Koo H."/>
            <person name="Salzberg S.L."/>
            <person name="Schobel S."/>
            <person name="Pertea M."/>
            <person name="Pop M."/>
            <person name="White O."/>
            <person name="Barton G.J."/>
            <person name="Carlow C.K."/>
            <person name="Crawford M.J."/>
            <person name="Daub J."/>
            <person name="Dimmic M.W."/>
            <person name="Estes C.F."/>
            <person name="Foster J.M."/>
            <person name="Ganatra M."/>
            <person name="Gregory W.F."/>
            <person name="Johnson N.M."/>
            <person name="Jin J."/>
            <person name="Komuniecki R."/>
            <person name="Korf I."/>
            <person name="Kumar S."/>
            <person name="Laney S."/>
            <person name="Li B.W."/>
            <person name="Li W."/>
            <person name="Lindblom T.H."/>
            <person name="Lustigman S."/>
            <person name="Ma D."/>
            <person name="Maina C.V."/>
            <person name="Martin D.M."/>
            <person name="McCarter J.P."/>
            <person name="McReynolds L."/>
            <person name="Mitreva M."/>
            <person name="Nutman T.B."/>
            <person name="Parkinson J."/>
            <person name="Peregrin-Alvarez J.M."/>
            <person name="Poole C."/>
            <person name="Ren Q."/>
            <person name="Saunders L."/>
            <person name="Sluder A.E."/>
            <person name="Smith K."/>
            <person name="Stanke M."/>
            <person name="Unnasch T.R."/>
            <person name="Ware J."/>
            <person name="Wei A.D."/>
            <person name="Weil G."/>
            <person name="Williams D.J."/>
            <person name="Zhang Y."/>
            <person name="Williams S.A."/>
            <person name="Fraser-Liggett C."/>
            <person name="Slatko B."/>
            <person name="Blaxter M.L."/>
            <person name="Scott A.L."/>
        </authorList>
    </citation>
    <scope>NUCLEOTIDE SEQUENCE</scope>
    <source>
        <strain evidence="1">FR3</strain>
    </source>
</reference>
<dbReference type="AlphaFoldDB" id="A0A1I9G270"/>